<name>G3HZP9_CRIGR</name>
<dbReference type="Proteomes" id="UP000001075">
    <property type="component" value="Unassembled WGS sequence"/>
</dbReference>
<dbReference type="InParanoid" id="G3HZP9"/>
<sequence>MEYVRGHPRAERTPGEVAAGCGLGTGAPVDSASGWRAHYVTLSCQPAPSPRTEQNWTVRAAAGVLLNFCLLWNVDLGE</sequence>
<gene>
    <name evidence="1" type="ORF">I79_016556</name>
</gene>
<dbReference type="EMBL" id="JH000978">
    <property type="protein sequence ID" value="EGV97277.1"/>
    <property type="molecule type" value="Genomic_DNA"/>
</dbReference>
<reference evidence="2" key="1">
    <citation type="journal article" date="2011" name="Nat. Biotechnol.">
        <title>The genomic sequence of the Chinese hamster ovary (CHO)-K1 cell line.</title>
        <authorList>
            <person name="Xu X."/>
            <person name="Nagarajan H."/>
            <person name="Lewis N.E."/>
            <person name="Pan S."/>
            <person name="Cai Z."/>
            <person name="Liu X."/>
            <person name="Chen W."/>
            <person name="Xie M."/>
            <person name="Wang W."/>
            <person name="Hammond S."/>
            <person name="Andersen M.R."/>
            <person name="Neff N."/>
            <person name="Passarelli B."/>
            <person name="Koh W."/>
            <person name="Fan H.C."/>
            <person name="Wang J."/>
            <person name="Gui Y."/>
            <person name="Lee K.H."/>
            <person name="Betenbaugh M.J."/>
            <person name="Quake S.R."/>
            <person name="Famili I."/>
            <person name="Palsson B.O."/>
            <person name="Wang J."/>
        </authorList>
    </citation>
    <scope>NUCLEOTIDE SEQUENCE [LARGE SCALE GENOMIC DNA]</scope>
    <source>
        <strain evidence="2">CHO K1 cell line</strain>
    </source>
</reference>
<protein>
    <submittedName>
        <fullName evidence="1">Uncharacterized protein</fullName>
    </submittedName>
</protein>
<dbReference type="AlphaFoldDB" id="G3HZP9"/>
<proteinExistence type="predicted"/>
<organism evidence="1 2">
    <name type="scientific">Cricetulus griseus</name>
    <name type="common">Chinese hamster</name>
    <name type="synonym">Cricetulus barabensis griseus</name>
    <dbReference type="NCBI Taxonomy" id="10029"/>
    <lineage>
        <taxon>Eukaryota</taxon>
        <taxon>Metazoa</taxon>
        <taxon>Chordata</taxon>
        <taxon>Craniata</taxon>
        <taxon>Vertebrata</taxon>
        <taxon>Euteleostomi</taxon>
        <taxon>Mammalia</taxon>
        <taxon>Eutheria</taxon>
        <taxon>Euarchontoglires</taxon>
        <taxon>Glires</taxon>
        <taxon>Rodentia</taxon>
        <taxon>Myomorpha</taxon>
        <taxon>Muroidea</taxon>
        <taxon>Cricetidae</taxon>
        <taxon>Cricetinae</taxon>
        <taxon>Cricetulus</taxon>
    </lineage>
</organism>
<accession>G3HZP9</accession>
<evidence type="ECO:0000313" key="2">
    <source>
        <dbReference type="Proteomes" id="UP000001075"/>
    </source>
</evidence>
<evidence type="ECO:0000313" key="1">
    <source>
        <dbReference type="EMBL" id="EGV97277.1"/>
    </source>
</evidence>